<evidence type="ECO:0000256" key="1">
    <source>
        <dbReference type="SAM" id="MobiDB-lite"/>
    </source>
</evidence>
<evidence type="ECO:0000313" key="3">
    <source>
        <dbReference type="EMBL" id="KAJ6987284.1"/>
    </source>
</evidence>
<evidence type="ECO:0000313" key="4">
    <source>
        <dbReference type="Proteomes" id="UP001164929"/>
    </source>
</evidence>
<feature type="compositionally biased region" description="Basic and acidic residues" evidence="1">
    <location>
        <begin position="26"/>
        <end position="38"/>
    </location>
</feature>
<organism evidence="3 4">
    <name type="scientific">Populus alba x Populus x berolinensis</name>
    <dbReference type="NCBI Taxonomy" id="444605"/>
    <lineage>
        <taxon>Eukaryota</taxon>
        <taxon>Viridiplantae</taxon>
        <taxon>Streptophyta</taxon>
        <taxon>Embryophyta</taxon>
        <taxon>Tracheophyta</taxon>
        <taxon>Spermatophyta</taxon>
        <taxon>Magnoliopsida</taxon>
        <taxon>eudicotyledons</taxon>
        <taxon>Gunneridae</taxon>
        <taxon>Pentapetalae</taxon>
        <taxon>rosids</taxon>
        <taxon>fabids</taxon>
        <taxon>Malpighiales</taxon>
        <taxon>Salicaceae</taxon>
        <taxon>Saliceae</taxon>
        <taxon>Populus</taxon>
    </lineage>
</organism>
<name>A0AAD6MLB4_9ROSI</name>
<evidence type="ECO:0000313" key="2">
    <source>
        <dbReference type="EMBL" id="KAJ6987270.1"/>
    </source>
</evidence>
<dbReference type="AlphaFoldDB" id="A0AAD6MLB4"/>
<reference evidence="3" key="1">
    <citation type="journal article" date="2023" name="Mol. Ecol. Resour.">
        <title>Chromosome-level genome assembly of a triploid poplar Populus alba 'Berolinensis'.</title>
        <authorList>
            <person name="Chen S."/>
            <person name="Yu Y."/>
            <person name="Wang X."/>
            <person name="Wang S."/>
            <person name="Zhang T."/>
            <person name="Zhou Y."/>
            <person name="He R."/>
            <person name="Meng N."/>
            <person name="Wang Y."/>
            <person name="Liu W."/>
            <person name="Liu Z."/>
            <person name="Liu J."/>
            <person name="Guo Q."/>
            <person name="Huang H."/>
            <person name="Sederoff R.R."/>
            <person name="Wang G."/>
            <person name="Qu G."/>
            <person name="Chen S."/>
        </authorList>
    </citation>
    <scope>NUCLEOTIDE SEQUENCE</scope>
    <source>
        <strain evidence="3">SC-2020</strain>
    </source>
</reference>
<feature type="compositionally biased region" description="Polar residues" evidence="1">
    <location>
        <begin position="10"/>
        <end position="25"/>
    </location>
</feature>
<protein>
    <submittedName>
        <fullName evidence="3">Uncharacterized protein</fullName>
    </submittedName>
</protein>
<sequence length="130" mass="14417">MPLTAANGGSLKTASNTHFDLSSLRTKPEKIEAEGPHREKSFTINLTRAASSDVIIHPPRQHIHRTKVMENLSRWVPFEIAQPLLDKKSYVVLSDSVLLQSGESSQPLVSGNVMEEQDDDNSKNVLIDVE</sequence>
<feature type="region of interest" description="Disordered" evidence="1">
    <location>
        <begin position="1"/>
        <end position="38"/>
    </location>
</feature>
<accession>A0AAD6MLB4</accession>
<comment type="caution">
    <text evidence="3">The sequence shown here is derived from an EMBL/GenBank/DDBJ whole genome shotgun (WGS) entry which is preliminary data.</text>
</comment>
<dbReference type="EMBL" id="JAQIZT010000008">
    <property type="protein sequence ID" value="KAJ6987270.1"/>
    <property type="molecule type" value="Genomic_DNA"/>
</dbReference>
<keyword evidence="4" id="KW-1185">Reference proteome</keyword>
<proteinExistence type="predicted"/>
<dbReference type="Proteomes" id="UP001164929">
    <property type="component" value="Chromosome 8"/>
</dbReference>
<gene>
    <name evidence="2" type="ORF">NC653_020499</name>
    <name evidence="3" type="ORF">NC653_020509</name>
</gene>
<feature type="region of interest" description="Disordered" evidence="1">
    <location>
        <begin position="104"/>
        <end position="130"/>
    </location>
</feature>
<dbReference type="EMBL" id="JAQIZT010000008">
    <property type="protein sequence ID" value="KAJ6987284.1"/>
    <property type="molecule type" value="Genomic_DNA"/>
</dbReference>